<keyword evidence="4" id="KW-0511">Multifunctional enzyme</keyword>
<reference evidence="6 7" key="1">
    <citation type="submission" date="2019-12" db="EMBL/GenBank/DDBJ databases">
        <title>Genome sequence of Streptomyces bambusae.</title>
        <authorList>
            <person name="Bansal K."/>
            <person name="Choksket S."/>
            <person name="Korpole S."/>
            <person name="Patil P.B."/>
        </authorList>
    </citation>
    <scope>NUCLEOTIDE SEQUENCE [LARGE SCALE GENOMIC DNA]</scope>
    <source>
        <strain evidence="6 7">SK60</strain>
    </source>
</reference>
<dbReference type="SUPFAM" id="SSF47336">
    <property type="entry name" value="ACP-like"/>
    <property type="match status" value="1"/>
</dbReference>
<dbReference type="InterPro" id="IPR006162">
    <property type="entry name" value="Ppantetheine_attach_site"/>
</dbReference>
<evidence type="ECO:0000259" key="5">
    <source>
        <dbReference type="PROSITE" id="PS50075"/>
    </source>
</evidence>
<evidence type="ECO:0000256" key="4">
    <source>
        <dbReference type="ARBA" id="ARBA00023268"/>
    </source>
</evidence>
<proteinExistence type="predicted"/>
<sequence>ADARAAAHAPVRRTAASQDAAEARSFAQKLAALSPQEQERAVTDLVRTRVAAVLGHSETESVDADRAFRELGFDSLTAVELRNRLTAATGLTLPATLVFSHPTPLALARHLLDQLGTARGAEAPGLRELAALEAVLADAAPDGEGRDTVTKRLEALLWKWRAIGEAEAGVLDGEALESVTDDEIFALIDKELGAS</sequence>
<dbReference type="SMART" id="SM01294">
    <property type="entry name" value="PKS_PP_betabranch"/>
    <property type="match status" value="1"/>
</dbReference>
<dbReference type="Gene3D" id="1.10.1200.10">
    <property type="entry name" value="ACP-like"/>
    <property type="match status" value="1"/>
</dbReference>
<dbReference type="PROSITE" id="PS50075">
    <property type="entry name" value="CARRIER"/>
    <property type="match status" value="1"/>
</dbReference>
<accession>A0ABS6ZDA0</accession>
<dbReference type="InterPro" id="IPR036736">
    <property type="entry name" value="ACP-like_sf"/>
</dbReference>
<dbReference type="Proteomes" id="UP000812013">
    <property type="component" value="Unassembled WGS sequence"/>
</dbReference>
<dbReference type="Pfam" id="PF00550">
    <property type="entry name" value="PP-binding"/>
    <property type="match status" value="1"/>
</dbReference>
<dbReference type="InterPro" id="IPR020806">
    <property type="entry name" value="PKS_PP-bd"/>
</dbReference>
<dbReference type="RefSeq" id="WP_258025062.1">
    <property type="nucleotide sequence ID" value="NZ_WTFF01000290.1"/>
</dbReference>
<feature type="non-terminal residue" evidence="6">
    <location>
        <position position="1"/>
    </location>
</feature>
<evidence type="ECO:0000256" key="1">
    <source>
        <dbReference type="ARBA" id="ARBA00022450"/>
    </source>
</evidence>
<dbReference type="PANTHER" id="PTHR43775">
    <property type="entry name" value="FATTY ACID SYNTHASE"/>
    <property type="match status" value="1"/>
</dbReference>
<evidence type="ECO:0000313" key="6">
    <source>
        <dbReference type="EMBL" id="MBW5485743.1"/>
    </source>
</evidence>
<evidence type="ECO:0000313" key="7">
    <source>
        <dbReference type="Proteomes" id="UP000812013"/>
    </source>
</evidence>
<organism evidence="6 7">
    <name type="scientific">Streptomyces bambusae</name>
    <dbReference type="NCBI Taxonomy" id="1550616"/>
    <lineage>
        <taxon>Bacteria</taxon>
        <taxon>Bacillati</taxon>
        <taxon>Actinomycetota</taxon>
        <taxon>Actinomycetes</taxon>
        <taxon>Kitasatosporales</taxon>
        <taxon>Streptomycetaceae</taxon>
        <taxon>Streptomyces</taxon>
    </lineage>
</organism>
<feature type="domain" description="Carrier" evidence="5">
    <location>
        <begin position="40"/>
        <end position="115"/>
    </location>
</feature>
<keyword evidence="1" id="KW-0596">Phosphopantetheine</keyword>
<keyword evidence="2" id="KW-0597">Phosphoprotein</keyword>
<dbReference type="SMART" id="SM00823">
    <property type="entry name" value="PKS_PP"/>
    <property type="match status" value="1"/>
</dbReference>
<dbReference type="PANTHER" id="PTHR43775:SF51">
    <property type="entry name" value="INACTIVE PHENOLPHTHIOCEROL SYNTHESIS POLYKETIDE SYNTHASE TYPE I PKS1-RELATED"/>
    <property type="match status" value="1"/>
</dbReference>
<protein>
    <submittedName>
        <fullName evidence="6">Polyketide synthase</fullName>
    </submittedName>
</protein>
<name>A0ABS6ZDA0_9ACTN</name>
<dbReference type="PROSITE" id="PS00012">
    <property type="entry name" value="PHOSPHOPANTETHEINE"/>
    <property type="match status" value="1"/>
</dbReference>
<keyword evidence="7" id="KW-1185">Reference proteome</keyword>
<dbReference type="EMBL" id="WTFF01000290">
    <property type="protein sequence ID" value="MBW5485743.1"/>
    <property type="molecule type" value="Genomic_DNA"/>
</dbReference>
<evidence type="ECO:0000256" key="2">
    <source>
        <dbReference type="ARBA" id="ARBA00022553"/>
    </source>
</evidence>
<dbReference type="InterPro" id="IPR009081">
    <property type="entry name" value="PP-bd_ACP"/>
</dbReference>
<comment type="caution">
    <text evidence="6">The sequence shown here is derived from an EMBL/GenBank/DDBJ whole genome shotgun (WGS) entry which is preliminary data.</text>
</comment>
<dbReference type="InterPro" id="IPR050091">
    <property type="entry name" value="PKS_NRPS_Biosynth_Enz"/>
</dbReference>
<evidence type="ECO:0000256" key="3">
    <source>
        <dbReference type="ARBA" id="ARBA00022679"/>
    </source>
</evidence>
<keyword evidence="3" id="KW-0808">Transferase</keyword>
<gene>
    <name evidence="6" type="ORF">GPJ59_28690</name>
</gene>